<organism evidence="1 2">
    <name type="scientific">Caerostris extrusa</name>
    <name type="common">Bark spider</name>
    <name type="synonym">Caerostris bankana</name>
    <dbReference type="NCBI Taxonomy" id="172846"/>
    <lineage>
        <taxon>Eukaryota</taxon>
        <taxon>Metazoa</taxon>
        <taxon>Ecdysozoa</taxon>
        <taxon>Arthropoda</taxon>
        <taxon>Chelicerata</taxon>
        <taxon>Arachnida</taxon>
        <taxon>Araneae</taxon>
        <taxon>Araneomorphae</taxon>
        <taxon>Entelegynae</taxon>
        <taxon>Araneoidea</taxon>
        <taxon>Araneidae</taxon>
        <taxon>Caerostris</taxon>
    </lineage>
</organism>
<protein>
    <submittedName>
        <fullName evidence="1">Uncharacterized protein</fullName>
    </submittedName>
</protein>
<evidence type="ECO:0000313" key="2">
    <source>
        <dbReference type="Proteomes" id="UP001054945"/>
    </source>
</evidence>
<dbReference type="AlphaFoldDB" id="A0AAV4UIZ2"/>
<reference evidence="1 2" key="1">
    <citation type="submission" date="2021-06" db="EMBL/GenBank/DDBJ databases">
        <title>Caerostris extrusa draft genome.</title>
        <authorList>
            <person name="Kono N."/>
            <person name="Arakawa K."/>
        </authorList>
    </citation>
    <scope>NUCLEOTIDE SEQUENCE [LARGE SCALE GENOMIC DNA]</scope>
</reference>
<dbReference type="Proteomes" id="UP001054945">
    <property type="component" value="Unassembled WGS sequence"/>
</dbReference>
<gene>
    <name evidence="1" type="ORF">CEXT_383941</name>
</gene>
<keyword evidence="2" id="KW-1185">Reference proteome</keyword>
<evidence type="ECO:0000313" key="1">
    <source>
        <dbReference type="EMBL" id="GIY57753.1"/>
    </source>
</evidence>
<name>A0AAV4UIZ2_CAEEX</name>
<comment type="caution">
    <text evidence="1">The sequence shown here is derived from an EMBL/GenBank/DDBJ whole genome shotgun (WGS) entry which is preliminary data.</text>
</comment>
<sequence>MMGQNLLACASSFHWKNIAEISSNWSFANNERYELVVVQDIRTLTSDLLTKESSWVVCCNMWMWMDDPMAMAAECSALTKITTIKLSRCWKFLWLGDNTPATKWLVDENVNLNVNSVHDPVSLKVKVVVNNNELILTMINASGRMVFLHAKASIKDNKDNLACSTDNVFIFGTDGEECELSFNLSKYTFAKEMQDLFILCELFFPNEIECSEIVRYSDKLISKPSIAYVHRNSQLKCSNSQTSCLFQCKNVTTQTEKFLSGLSIGMQTSQSDHCKSLGIQTTNTGFEENTATQTSNCYTSIKNETCQYTVETDPGLSSTKMTEDNTNDFRHSILYLCSPMSIAVVTAYLTLCAAFILSQYLTTNELSDLIQQSKPQQYSYHQSICFRSSIFSEMFQINIIEKDAKQRKSNF</sequence>
<accession>A0AAV4UIZ2</accession>
<proteinExistence type="predicted"/>
<dbReference type="EMBL" id="BPLR01012955">
    <property type="protein sequence ID" value="GIY57753.1"/>
    <property type="molecule type" value="Genomic_DNA"/>
</dbReference>